<evidence type="ECO:0000256" key="5">
    <source>
        <dbReference type="PIRSR" id="PIRSR615500-1"/>
    </source>
</evidence>
<reference evidence="10 11" key="1">
    <citation type="journal article" date="2013" name="Stand. Genomic Sci.">
        <title>Genomic Encyclopedia of Type Strains, Phase I: The one thousand microbial genomes (KMG-I) project.</title>
        <authorList>
            <person name="Kyrpides N.C."/>
            <person name="Woyke T."/>
            <person name="Eisen J.A."/>
            <person name="Garrity G."/>
            <person name="Lilburn T.G."/>
            <person name="Beck B.J."/>
            <person name="Whitman W.B."/>
            <person name="Hugenholtz P."/>
            <person name="Klenk H.P."/>
        </authorList>
    </citation>
    <scope>NUCLEOTIDE SEQUENCE [LARGE SCALE GENOMIC DNA]</scope>
    <source>
        <strain evidence="10 11">DSM 45044</strain>
    </source>
</reference>
<keyword evidence="4 6" id="KW-0720">Serine protease</keyword>
<feature type="active site" description="Charge relay system" evidence="5 6">
    <location>
        <position position="214"/>
    </location>
</feature>
<dbReference type="GO" id="GO:0006508">
    <property type="term" value="P:proteolysis"/>
    <property type="evidence" value="ECO:0007669"/>
    <property type="project" value="UniProtKB-KW"/>
</dbReference>
<evidence type="ECO:0000256" key="2">
    <source>
        <dbReference type="ARBA" id="ARBA00022670"/>
    </source>
</evidence>
<dbReference type="OrthoDB" id="9798386at2"/>
<gene>
    <name evidence="10" type="ORF">LX16_2579</name>
</gene>
<feature type="domain" description="Peptidase S8/S53" evidence="9">
    <location>
        <begin position="205"/>
        <end position="463"/>
    </location>
</feature>
<dbReference type="Pfam" id="PF00082">
    <property type="entry name" value="Peptidase_S8"/>
    <property type="match status" value="1"/>
</dbReference>
<dbReference type="PROSITE" id="PS00136">
    <property type="entry name" value="SUBTILASE_ASP"/>
    <property type="match status" value="1"/>
</dbReference>
<dbReference type="PANTHER" id="PTHR43806">
    <property type="entry name" value="PEPTIDASE S8"/>
    <property type="match status" value="1"/>
</dbReference>
<evidence type="ECO:0000256" key="7">
    <source>
        <dbReference type="RuleBase" id="RU003355"/>
    </source>
</evidence>
<comment type="caution">
    <text evidence="10">The sequence shown here is derived from an EMBL/GenBank/DDBJ whole genome shotgun (WGS) entry which is preliminary data.</text>
</comment>
<dbReference type="RefSeq" id="WP_147138481.1">
    <property type="nucleotide sequence ID" value="NZ_BAABIJ010000002.1"/>
</dbReference>
<feature type="chain" id="PRO_5021828296" evidence="8">
    <location>
        <begin position="34"/>
        <end position="1112"/>
    </location>
</feature>
<dbReference type="InterPro" id="IPR023827">
    <property type="entry name" value="Peptidase_S8_Asp-AS"/>
</dbReference>
<dbReference type="EMBL" id="VLLL01000006">
    <property type="protein sequence ID" value="TWJ11842.1"/>
    <property type="molecule type" value="Genomic_DNA"/>
</dbReference>
<keyword evidence="11" id="KW-1185">Reference proteome</keyword>
<evidence type="ECO:0000259" key="9">
    <source>
        <dbReference type="Pfam" id="PF00082"/>
    </source>
</evidence>
<feature type="signal peptide" evidence="8">
    <location>
        <begin position="1"/>
        <end position="33"/>
    </location>
</feature>
<dbReference type="PROSITE" id="PS51892">
    <property type="entry name" value="SUBTILASE"/>
    <property type="match status" value="1"/>
</dbReference>
<name>A0A562V205_9ACTN</name>
<dbReference type="InterPro" id="IPR036852">
    <property type="entry name" value="Peptidase_S8/S53_dom_sf"/>
</dbReference>
<dbReference type="InterPro" id="IPR015500">
    <property type="entry name" value="Peptidase_S8_subtilisin-rel"/>
</dbReference>
<keyword evidence="8" id="KW-0732">Signal</keyword>
<accession>A0A562V205</accession>
<dbReference type="SUPFAM" id="SSF52743">
    <property type="entry name" value="Subtilisin-like"/>
    <property type="match status" value="1"/>
</dbReference>
<proteinExistence type="inferred from homology"/>
<dbReference type="PANTHER" id="PTHR43806:SF11">
    <property type="entry name" value="CEREVISIN-RELATED"/>
    <property type="match status" value="1"/>
</dbReference>
<evidence type="ECO:0000313" key="10">
    <source>
        <dbReference type="EMBL" id="TWJ11842.1"/>
    </source>
</evidence>
<feature type="active site" description="Charge relay system" evidence="5 6">
    <location>
        <position position="416"/>
    </location>
</feature>
<dbReference type="Proteomes" id="UP000321617">
    <property type="component" value="Unassembled WGS sequence"/>
</dbReference>
<evidence type="ECO:0000256" key="6">
    <source>
        <dbReference type="PROSITE-ProRule" id="PRU01240"/>
    </source>
</evidence>
<sequence>MSARPARRRIGAGLAAAITAVTGVAFTAAPAAADPPAPTATSSAVTLITGDVAVVDVAADGTTSASLTTTSDYYTRMSGGDVYVIPVEAEAMLAAGTLDPELFNVTGLVRSGYDDAHRDDIPLITTGPTPRTAGLSSTGTLSSIGATAVTVDKGEAGDVFDSFGRSRSSSGRIWLDARVTGFDLDPTTGVEQTGADEAWDLGFDGEGTTVAILDTGVDADHPDLAGRITASQDFTGGGNPSDHDGHGTHVAATVAGTGEASDGSRAGMAPGADLVVGKVLGVGGGQASWIIAGMEWAVAQGADVVNMSLGTNVPTDCTDPIAEATRALTEQDDTLFVLAAGNAGLRETVTSPGCVETVLTVGAVDADSQTASFSSRGPTLGDLRVKPDIAAPGVAITSAYAGSPGGNHYRQMSGTSMAAPHVAGAAALVRQAHPEWGARQIKEALTSSVKPDATGTVYEQGSGELWVPGAIESTVQATASVKVGGFLWPHSGTETARSSITYTNSGDENVKLSLKVTDLVGANGGKMPKTALQVAAKKVTVPAGGSVTVPVVVTDVTRKVSADSFGEISARIVATGKGVQVTTAVGYWLEPETAEITVKVTDRAGQPAASGFLDVFHMDEDRFEGYYFNGQDVVLRARVGTVSISGFVRSASGADKSYTYVGDPEIEITGDTTLRFDARDATRIKVTTEQASQARAATLHYTRNDERWLTLGSVYSGDTDVAMYALPTEGKVKKGDFGFGSFWRMYADGVATEASPFVYNLGFTETGKVGARQRYDVADADLATVSESFYAQREAGTYFDTIKTLSAANEQVFVGTGMQPVTTPAERTAYYSAGIPFQQMGIGNDSRLGADMMFDPFRVYEAGETRETVWNRLPTNTGVWTDLYGAPGRIAERQGDLMGFSFAPFKDSEGRYGLGGFGDVGNLRFFENGELVGENAWPNGQVVVSGDPSTRYEVQVTQFRMRMLNGQLPGTHIGLATQSVFGFDSERPAGESVAALPILMPTYDIPVDGYNLVPAEGVTPVTVGFTGQDGFDPGEIVSFTAQVYYDEIDLMAVESLAEYDWADVEVEYRDGAWRALVDNTGHAGAYPSLHITATDADGNSVDQYVVRLYGVA</sequence>
<dbReference type="GO" id="GO:0004252">
    <property type="term" value="F:serine-type endopeptidase activity"/>
    <property type="evidence" value="ECO:0007669"/>
    <property type="project" value="UniProtKB-UniRule"/>
</dbReference>
<dbReference type="AlphaFoldDB" id="A0A562V205"/>
<dbReference type="Gene3D" id="3.40.50.200">
    <property type="entry name" value="Peptidase S8/S53 domain"/>
    <property type="match status" value="1"/>
</dbReference>
<evidence type="ECO:0000256" key="1">
    <source>
        <dbReference type="ARBA" id="ARBA00011073"/>
    </source>
</evidence>
<dbReference type="InterPro" id="IPR050131">
    <property type="entry name" value="Peptidase_S8_subtilisin-like"/>
</dbReference>
<evidence type="ECO:0000256" key="8">
    <source>
        <dbReference type="SAM" id="SignalP"/>
    </source>
</evidence>
<comment type="similarity">
    <text evidence="1 6 7">Belongs to the peptidase S8 family.</text>
</comment>
<dbReference type="InterPro" id="IPR023828">
    <property type="entry name" value="Peptidase_S8_Ser-AS"/>
</dbReference>
<evidence type="ECO:0000256" key="3">
    <source>
        <dbReference type="ARBA" id="ARBA00022801"/>
    </source>
</evidence>
<keyword evidence="2 6" id="KW-0645">Protease</keyword>
<protein>
    <submittedName>
        <fullName evidence="10">Subtilisin family serine protease</fullName>
    </submittedName>
</protein>
<dbReference type="PRINTS" id="PR00723">
    <property type="entry name" value="SUBTILISIN"/>
</dbReference>
<dbReference type="InterPro" id="IPR000209">
    <property type="entry name" value="Peptidase_S8/S53_dom"/>
</dbReference>
<feature type="active site" description="Charge relay system" evidence="5 6">
    <location>
        <position position="246"/>
    </location>
</feature>
<keyword evidence="3 6" id="KW-0378">Hydrolase</keyword>
<evidence type="ECO:0000313" key="11">
    <source>
        <dbReference type="Proteomes" id="UP000321617"/>
    </source>
</evidence>
<evidence type="ECO:0000256" key="4">
    <source>
        <dbReference type="ARBA" id="ARBA00022825"/>
    </source>
</evidence>
<dbReference type="PROSITE" id="PS00138">
    <property type="entry name" value="SUBTILASE_SER"/>
    <property type="match status" value="1"/>
</dbReference>
<organism evidence="10 11">
    <name type="scientific">Stackebrandtia albiflava</name>
    <dbReference type="NCBI Taxonomy" id="406432"/>
    <lineage>
        <taxon>Bacteria</taxon>
        <taxon>Bacillati</taxon>
        <taxon>Actinomycetota</taxon>
        <taxon>Actinomycetes</taxon>
        <taxon>Glycomycetales</taxon>
        <taxon>Glycomycetaceae</taxon>
        <taxon>Stackebrandtia</taxon>
    </lineage>
</organism>